<keyword evidence="3" id="KW-0808">Transferase</keyword>
<evidence type="ECO:0000256" key="4">
    <source>
        <dbReference type="ARBA" id="ARBA00022692"/>
    </source>
</evidence>
<dbReference type="GO" id="GO:1990538">
    <property type="term" value="F:xylan O-acetyltransferase activity"/>
    <property type="evidence" value="ECO:0007669"/>
    <property type="project" value="UniProtKB-ARBA"/>
</dbReference>
<keyword evidence="7" id="KW-0333">Golgi apparatus</keyword>
<evidence type="ECO:0000256" key="7">
    <source>
        <dbReference type="ARBA" id="ARBA00023034"/>
    </source>
</evidence>
<feature type="transmembrane region" description="Helical" evidence="9">
    <location>
        <begin position="20"/>
        <end position="38"/>
    </location>
</feature>
<evidence type="ECO:0000259" key="11">
    <source>
        <dbReference type="Pfam" id="PF14416"/>
    </source>
</evidence>
<dbReference type="Proteomes" id="UP000623129">
    <property type="component" value="Unassembled WGS sequence"/>
</dbReference>
<protein>
    <submittedName>
        <fullName evidence="12">Protein trichome birefringence-like 23 isoform X1</fullName>
    </submittedName>
</protein>
<evidence type="ECO:0000259" key="10">
    <source>
        <dbReference type="Pfam" id="PF13839"/>
    </source>
</evidence>
<dbReference type="Pfam" id="PF13839">
    <property type="entry name" value="PC-Esterase"/>
    <property type="match status" value="1"/>
</dbReference>
<accession>A0A833VC10</accession>
<evidence type="ECO:0000313" key="12">
    <source>
        <dbReference type="EMBL" id="KAF3333222.1"/>
    </source>
</evidence>
<feature type="domain" description="Trichome birefringence-like N-terminal" evidence="11">
    <location>
        <begin position="99"/>
        <end position="151"/>
    </location>
</feature>
<evidence type="ECO:0000256" key="1">
    <source>
        <dbReference type="ARBA" id="ARBA00004323"/>
    </source>
</evidence>
<comment type="subcellular location">
    <subcellularLocation>
        <location evidence="1">Golgi apparatus membrane</location>
        <topology evidence="1">Single-pass type II membrane protein</topology>
    </subcellularLocation>
</comment>
<keyword evidence="5" id="KW-0735">Signal-anchor</keyword>
<reference evidence="12" key="1">
    <citation type="submission" date="2020-01" db="EMBL/GenBank/DDBJ databases">
        <title>Genome sequence of Kobresia littledalei, the first chromosome-level genome in the family Cyperaceae.</title>
        <authorList>
            <person name="Qu G."/>
        </authorList>
    </citation>
    <scope>NUCLEOTIDE SEQUENCE</scope>
    <source>
        <strain evidence="12">C.B.Clarke</strain>
        <tissue evidence="12">Leaf</tissue>
    </source>
</reference>
<dbReference type="EMBL" id="SWLB01000010">
    <property type="protein sequence ID" value="KAF3333222.1"/>
    <property type="molecule type" value="Genomic_DNA"/>
</dbReference>
<organism evidence="12 13">
    <name type="scientific">Carex littledalei</name>
    <dbReference type="NCBI Taxonomy" id="544730"/>
    <lineage>
        <taxon>Eukaryota</taxon>
        <taxon>Viridiplantae</taxon>
        <taxon>Streptophyta</taxon>
        <taxon>Embryophyta</taxon>
        <taxon>Tracheophyta</taxon>
        <taxon>Spermatophyta</taxon>
        <taxon>Magnoliopsida</taxon>
        <taxon>Liliopsida</taxon>
        <taxon>Poales</taxon>
        <taxon>Cyperaceae</taxon>
        <taxon>Cyperoideae</taxon>
        <taxon>Cariceae</taxon>
        <taxon>Carex</taxon>
        <taxon>Carex subgen. Euthyceras</taxon>
    </lineage>
</organism>
<comment type="similarity">
    <text evidence="2">Belongs to the PC-esterase family. TBL subfamily.</text>
</comment>
<gene>
    <name evidence="12" type="ORF">FCM35_KLT00913</name>
</gene>
<keyword evidence="8 9" id="KW-0472">Membrane</keyword>
<proteinExistence type="inferred from homology"/>
<evidence type="ECO:0000256" key="5">
    <source>
        <dbReference type="ARBA" id="ARBA00022968"/>
    </source>
</evidence>
<name>A0A833VC10_9POAL</name>
<keyword evidence="13" id="KW-1185">Reference proteome</keyword>
<dbReference type="AlphaFoldDB" id="A0A833VC10"/>
<dbReference type="PANTHER" id="PTHR32285">
    <property type="entry name" value="PROTEIN TRICHOME BIREFRINGENCE-LIKE 9-RELATED"/>
    <property type="match status" value="1"/>
</dbReference>
<dbReference type="InterPro" id="IPR026057">
    <property type="entry name" value="TBL_C"/>
</dbReference>
<dbReference type="PANTHER" id="PTHR32285:SF324">
    <property type="entry name" value="PROTEIN TRICHOME BIREFRINGENCE-LIKE 25"/>
    <property type="match status" value="1"/>
</dbReference>
<keyword evidence="6 9" id="KW-1133">Transmembrane helix</keyword>
<sequence>MGSELVQPWPGLNRKSNHAWIKLLLVTLLFGVAFRFFVSSSNQRLVLPDYARHAFFGGLHWTESASLEPGPEKDFDVEEIDAGDQRTSDAQQDFLQERRCDIFTGEWVYNPSGPLYTNDTCRFIESTQNCMTNGRQDREYLYWKWKPYGCDLPAFNGEKFLESMRNKSWALIGDSILRNHVQSMLCLLSRIEDPEEVYHDEAFKSRRWHFKSHNFTLSLIWSPFLIKADIFENDDGESKADLELHLDILDKNWTDLYQNFDYVMISTGQWFLKTAIYWDNGTVIGCHYCKGRNLTDVSIGYAYRRTLQEVFQFINSSPHKPIVYYRTWSPDHFENGEWWSGGTCNRTQPYKKGEYNGKDIDRLMRKIEYDEFNDAIRLGGSPMRLLDTFDLSLLRPDSHSGPFRTFRPFDEQGRRKPNVVNDCLHWCVPGAIDAWNDLLMHMLGI</sequence>
<feature type="domain" description="Trichome birefringence-like C-terminal" evidence="10">
    <location>
        <begin position="152"/>
        <end position="442"/>
    </location>
</feature>
<dbReference type="GO" id="GO:0000139">
    <property type="term" value="C:Golgi membrane"/>
    <property type="evidence" value="ECO:0007669"/>
    <property type="project" value="UniProtKB-SubCell"/>
</dbReference>
<evidence type="ECO:0000313" key="13">
    <source>
        <dbReference type="Proteomes" id="UP000623129"/>
    </source>
</evidence>
<dbReference type="OrthoDB" id="630188at2759"/>
<evidence type="ECO:0000256" key="6">
    <source>
        <dbReference type="ARBA" id="ARBA00022989"/>
    </source>
</evidence>
<evidence type="ECO:0000256" key="2">
    <source>
        <dbReference type="ARBA" id="ARBA00007727"/>
    </source>
</evidence>
<keyword evidence="4 9" id="KW-0812">Transmembrane</keyword>
<dbReference type="Pfam" id="PF14416">
    <property type="entry name" value="PMR5N"/>
    <property type="match status" value="1"/>
</dbReference>
<evidence type="ECO:0000256" key="8">
    <source>
        <dbReference type="ARBA" id="ARBA00023136"/>
    </source>
</evidence>
<evidence type="ECO:0000256" key="3">
    <source>
        <dbReference type="ARBA" id="ARBA00022679"/>
    </source>
</evidence>
<dbReference type="InterPro" id="IPR025846">
    <property type="entry name" value="TBL_N"/>
</dbReference>
<evidence type="ECO:0000256" key="9">
    <source>
        <dbReference type="SAM" id="Phobius"/>
    </source>
</evidence>
<comment type="caution">
    <text evidence="12">The sequence shown here is derived from an EMBL/GenBank/DDBJ whole genome shotgun (WGS) entry which is preliminary data.</text>
</comment>
<dbReference type="InterPro" id="IPR029962">
    <property type="entry name" value="TBL"/>
</dbReference>